<sequence>MREITIENIRKTGRKRLKHALLTIFGSRIDYQITSTNSNNKWKCQSSVLGGKHQLPRLSFGDLIIKNLCKISKIRTLYSSAEHIKLD</sequence>
<evidence type="ECO:0000313" key="2">
    <source>
        <dbReference type="Proteomes" id="UP000316621"/>
    </source>
</evidence>
<evidence type="ECO:0000313" key="1">
    <source>
        <dbReference type="EMBL" id="RZC65425.1"/>
    </source>
</evidence>
<dbReference type="EMBL" id="CM010720">
    <property type="protein sequence ID" value="RZC65425.1"/>
    <property type="molecule type" value="Genomic_DNA"/>
</dbReference>
<dbReference type="AlphaFoldDB" id="A0A4Y7K0D8"/>
<dbReference type="Proteomes" id="UP000316621">
    <property type="component" value="Chromosome 6"/>
</dbReference>
<gene>
    <name evidence="1" type="ORF">C5167_009121</name>
</gene>
<protein>
    <submittedName>
        <fullName evidence="1">Uncharacterized protein</fullName>
    </submittedName>
</protein>
<keyword evidence="2" id="KW-1185">Reference proteome</keyword>
<accession>A0A4Y7K0D8</accession>
<reference evidence="1 2" key="1">
    <citation type="journal article" date="2018" name="Science">
        <title>The opium poppy genome and morphinan production.</title>
        <authorList>
            <person name="Guo L."/>
            <person name="Winzer T."/>
            <person name="Yang X."/>
            <person name="Li Y."/>
            <person name="Ning Z."/>
            <person name="He Z."/>
            <person name="Teodor R."/>
            <person name="Lu Y."/>
            <person name="Bowser T.A."/>
            <person name="Graham I.A."/>
            <person name="Ye K."/>
        </authorList>
    </citation>
    <scope>NUCLEOTIDE SEQUENCE [LARGE SCALE GENOMIC DNA]</scope>
    <source>
        <strain evidence="2">cv. HN1</strain>
        <tissue evidence="1">Leaves</tissue>
    </source>
</reference>
<organism evidence="1 2">
    <name type="scientific">Papaver somniferum</name>
    <name type="common">Opium poppy</name>
    <dbReference type="NCBI Taxonomy" id="3469"/>
    <lineage>
        <taxon>Eukaryota</taxon>
        <taxon>Viridiplantae</taxon>
        <taxon>Streptophyta</taxon>
        <taxon>Embryophyta</taxon>
        <taxon>Tracheophyta</taxon>
        <taxon>Spermatophyta</taxon>
        <taxon>Magnoliopsida</taxon>
        <taxon>Ranunculales</taxon>
        <taxon>Papaveraceae</taxon>
        <taxon>Papaveroideae</taxon>
        <taxon>Papaver</taxon>
    </lineage>
</organism>
<name>A0A4Y7K0D8_PAPSO</name>
<proteinExistence type="predicted"/>
<dbReference type="Gramene" id="RZC65425">
    <property type="protein sequence ID" value="RZC65425"/>
    <property type="gene ID" value="C5167_009121"/>
</dbReference>